<dbReference type="Proteomes" id="UP000301751">
    <property type="component" value="Unassembled WGS sequence"/>
</dbReference>
<evidence type="ECO:0000313" key="2">
    <source>
        <dbReference type="EMBL" id="GCL65645.1"/>
    </source>
</evidence>
<feature type="domain" description="Antitoxin Xre/MbcA/ParS-like toxin-binding" evidence="1">
    <location>
        <begin position="27"/>
        <end position="70"/>
    </location>
</feature>
<dbReference type="EMBL" id="BJCL01000018">
    <property type="protein sequence ID" value="GCL65645.1"/>
    <property type="molecule type" value="Genomic_DNA"/>
</dbReference>
<sequence>MEPTPFIPASHEDRRQLILRTARFELGPAAASSFMDVRNFALGGRTPSELIHSEEGVRQILNEIDAHAGGGPL</sequence>
<dbReference type="AlphaFoldDB" id="A0A480B148"/>
<dbReference type="RefSeq" id="WP_137735343.1">
    <property type="nucleotide sequence ID" value="NZ_BJCL01000018.1"/>
</dbReference>
<evidence type="ECO:0000313" key="3">
    <source>
        <dbReference type="Proteomes" id="UP000301751"/>
    </source>
</evidence>
<dbReference type="InterPro" id="IPR024467">
    <property type="entry name" value="Xre/MbcA/ParS-like_toxin-bd"/>
</dbReference>
<accession>A0A480B148</accession>
<name>A0A480B148_9BURK</name>
<gene>
    <name evidence="2" type="ORF">AQPW35_47260</name>
</gene>
<dbReference type="Pfam" id="PF09722">
    <property type="entry name" value="Xre_MbcA_ParS_C"/>
    <property type="match status" value="1"/>
</dbReference>
<dbReference type="OrthoDB" id="5770459at2"/>
<organism evidence="2 3">
    <name type="scientific">Pseudaquabacterium pictum</name>
    <dbReference type="NCBI Taxonomy" id="2315236"/>
    <lineage>
        <taxon>Bacteria</taxon>
        <taxon>Pseudomonadati</taxon>
        <taxon>Pseudomonadota</taxon>
        <taxon>Betaproteobacteria</taxon>
        <taxon>Burkholderiales</taxon>
        <taxon>Sphaerotilaceae</taxon>
        <taxon>Pseudaquabacterium</taxon>
    </lineage>
</organism>
<reference evidence="3" key="1">
    <citation type="submission" date="2019-03" db="EMBL/GenBank/DDBJ databases">
        <title>Aquabacterium pictum sp.nov., the first bacteriochlorophyll a-containing freshwater bacterium in the genus Aquabacterium of the class Betaproteobacteria.</title>
        <authorList>
            <person name="Hirose S."/>
            <person name="Tank M."/>
            <person name="Hara E."/>
            <person name="Tamaki H."/>
            <person name="Takaichi S."/>
            <person name="Haruta S."/>
            <person name="Hanada S."/>
        </authorList>
    </citation>
    <scope>NUCLEOTIDE SEQUENCE [LARGE SCALE GENOMIC DNA]</scope>
    <source>
        <strain evidence="3">W35</strain>
    </source>
</reference>
<proteinExistence type="predicted"/>
<comment type="caution">
    <text evidence="2">The sequence shown here is derived from an EMBL/GenBank/DDBJ whole genome shotgun (WGS) entry which is preliminary data.</text>
</comment>
<keyword evidence="3" id="KW-1185">Reference proteome</keyword>
<protein>
    <recommendedName>
        <fullName evidence="1">Antitoxin Xre/MbcA/ParS-like toxin-binding domain-containing protein</fullName>
    </recommendedName>
</protein>
<evidence type="ECO:0000259" key="1">
    <source>
        <dbReference type="Pfam" id="PF09722"/>
    </source>
</evidence>